<sequence length="169" mass="18097">MFGVCDPGCLFVLIFSEKPKLHTDFLYLCLYGGSRGFDSLEDNIQFISCSILGPEVSWLSAEGLFDSPRWGRIVSLTGAAKGLEELPQVPPQPARSVTWGGGARTLGLGLLPYTGPPLRHGFERVGERGPLAVESAPAVSEPFVWPGLLRCEGPGAPIQVQRGIPGVVH</sequence>
<evidence type="ECO:0000313" key="2">
    <source>
        <dbReference type="Proteomes" id="UP001066276"/>
    </source>
</evidence>
<dbReference type="Proteomes" id="UP001066276">
    <property type="component" value="Chromosome 2_2"/>
</dbReference>
<name>A0AAV7V591_PLEWA</name>
<reference evidence="1" key="1">
    <citation type="journal article" date="2022" name="bioRxiv">
        <title>Sequencing and chromosome-scale assembly of the giantPleurodeles waltlgenome.</title>
        <authorList>
            <person name="Brown T."/>
            <person name="Elewa A."/>
            <person name="Iarovenko S."/>
            <person name="Subramanian E."/>
            <person name="Araus A.J."/>
            <person name="Petzold A."/>
            <person name="Susuki M."/>
            <person name="Suzuki K.-i.T."/>
            <person name="Hayashi T."/>
            <person name="Toyoda A."/>
            <person name="Oliveira C."/>
            <person name="Osipova E."/>
            <person name="Leigh N.D."/>
            <person name="Simon A."/>
            <person name="Yun M.H."/>
        </authorList>
    </citation>
    <scope>NUCLEOTIDE SEQUENCE</scope>
    <source>
        <strain evidence="1">20211129_DDA</strain>
        <tissue evidence="1">Liver</tissue>
    </source>
</reference>
<gene>
    <name evidence="1" type="ORF">NDU88_004635</name>
</gene>
<dbReference type="AlphaFoldDB" id="A0AAV7V591"/>
<comment type="caution">
    <text evidence="1">The sequence shown here is derived from an EMBL/GenBank/DDBJ whole genome shotgun (WGS) entry which is preliminary data.</text>
</comment>
<keyword evidence="2" id="KW-1185">Reference proteome</keyword>
<dbReference type="EMBL" id="JANPWB010000004">
    <property type="protein sequence ID" value="KAJ1195354.1"/>
    <property type="molecule type" value="Genomic_DNA"/>
</dbReference>
<protein>
    <submittedName>
        <fullName evidence="1">Uncharacterized protein</fullName>
    </submittedName>
</protein>
<accession>A0AAV7V591</accession>
<organism evidence="1 2">
    <name type="scientific">Pleurodeles waltl</name>
    <name type="common">Iberian ribbed newt</name>
    <dbReference type="NCBI Taxonomy" id="8319"/>
    <lineage>
        <taxon>Eukaryota</taxon>
        <taxon>Metazoa</taxon>
        <taxon>Chordata</taxon>
        <taxon>Craniata</taxon>
        <taxon>Vertebrata</taxon>
        <taxon>Euteleostomi</taxon>
        <taxon>Amphibia</taxon>
        <taxon>Batrachia</taxon>
        <taxon>Caudata</taxon>
        <taxon>Salamandroidea</taxon>
        <taxon>Salamandridae</taxon>
        <taxon>Pleurodelinae</taxon>
        <taxon>Pleurodeles</taxon>
    </lineage>
</organism>
<evidence type="ECO:0000313" key="1">
    <source>
        <dbReference type="EMBL" id="KAJ1195354.1"/>
    </source>
</evidence>
<proteinExistence type="predicted"/>